<evidence type="ECO:0000313" key="2">
    <source>
        <dbReference type="Proteomes" id="UP000469734"/>
    </source>
</evidence>
<dbReference type="EMBL" id="WWCR01000039">
    <property type="protein sequence ID" value="MYM75440.1"/>
    <property type="molecule type" value="Genomic_DNA"/>
</dbReference>
<name>A0A7X4H650_9BURK</name>
<evidence type="ECO:0000313" key="1">
    <source>
        <dbReference type="EMBL" id="MYM75440.1"/>
    </source>
</evidence>
<dbReference type="Proteomes" id="UP000469734">
    <property type="component" value="Unassembled WGS sequence"/>
</dbReference>
<proteinExistence type="predicted"/>
<feature type="non-terminal residue" evidence="1">
    <location>
        <position position="1"/>
    </location>
</feature>
<reference evidence="1 2" key="1">
    <citation type="submission" date="2019-12" db="EMBL/GenBank/DDBJ databases">
        <title>Novel species isolated from a subtropical stream in China.</title>
        <authorList>
            <person name="Lu H."/>
        </authorList>
    </citation>
    <scope>NUCLEOTIDE SEQUENCE [LARGE SCALE GENOMIC DNA]</scope>
    <source>
        <strain evidence="1 2">FT134W</strain>
    </source>
</reference>
<comment type="caution">
    <text evidence="1">The sequence shown here is derived from an EMBL/GenBank/DDBJ whole genome shotgun (WGS) entry which is preliminary data.</text>
</comment>
<accession>A0A7X4H650</accession>
<organism evidence="1 2">
    <name type="scientific">Duganella margarita</name>
    <dbReference type="NCBI Taxonomy" id="2692170"/>
    <lineage>
        <taxon>Bacteria</taxon>
        <taxon>Pseudomonadati</taxon>
        <taxon>Pseudomonadota</taxon>
        <taxon>Betaproteobacteria</taxon>
        <taxon>Burkholderiales</taxon>
        <taxon>Oxalobacteraceae</taxon>
        <taxon>Telluria group</taxon>
        <taxon>Duganella</taxon>
    </lineage>
</organism>
<dbReference type="AlphaFoldDB" id="A0A7X4H650"/>
<sequence length="50" mass="4718">GAAGATATAGKSAATAAGIGAARSQAAAALASMRRDLFPRAAAYQPEIAS</sequence>
<protein>
    <submittedName>
        <fullName evidence="1">Uncharacterized protein</fullName>
    </submittedName>
</protein>
<gene>
    <name evidence="1" type="ORF">GTP56_25040</name>
</gene>